<dbReference type="EMBL" id="CP003389">
    <property type="protein sequence ID" value="AFE03567.1"/>
    <property type="molecule type" value="Genomic_DNA"/>
</dbReference>
<dbReference type="eggNOG" id="COG4634">
    <property type="taxonomic scope" value="Bacteria"/>
</dbReference>
<dbReference type="Pfam" id="PF18480">
    <property type="entry name" value="DUF5615"/>
    <property type="match status" value="1"/>
</dbReference>
<dbReference type="InterPro" id="IPR041049">
    <property type="entry name" value="DUF5615"/>
</dbReference>
<sequence>MKLLVDENLSPRLAVRLHARGLEAAHIVHLGKAGLTDPELWRLAFGRSEVVVTTNVGDFIVLARDCELHAGIIAFRVAGLSAEEQWMHLEPVVDHVLQRQLDLTNKLVEVWAVGEFSVSDLPAP</sequence>
<organism evidence="2 3">
    <name type="scientific">Corallococcus coralloides (strain ATCC 25202 / DSM 2259 / NBRC 100086 / M2)</name>
    <name type="common">Myxococcus coralloides</name>
    <dbReference type="NCBI Taxonomy" id="1144275"/>
    <lineage>
        <taxon>Bacteria</taxon>
        <taxon>Pseudomonadati</taxon>
        <taxon>Myxococcota</taxon>
        <taxon>Myxococcia</taxon>
        <taxon>Myxococcales</taxon>
        <taxon>Cystobacterineae</taxon>
        <taxon>Myxococcaceae</taxon>
        <taxon>Corallococcus</taxon>
    </lineage>
</organism>
<accession>H8MEP2</accession>
<name>H8MEP2_CORCM</name>
<reference evidence="2 3" key="1">
    <citation type="journal article" date="2012" name="J. Bacteriol.">
        <title>Complete Genome Sequence of the Fruiting Myxobacterium Corallococcus coralloides DSM 2259.</title>
        <authorList>
            <person name="Huntley S."/>
            <person name="Zhang Y."/>
            <person name="Treuner-Lange A."/>
            <person name="Kneip S."/>
            <person name="Sensen C.W."/>
            <person name="Sogaard-Andersen L."/>
        </authorList>
    </citation>
    <scope>NUCLEOTIDE SEQUENCE [LARGE SCALE GENOMIC DNA]</scope>
    <source>
        <strain evidence="3">ATCC 25202 / DSM 2259 / NBRC 100086 / M2</strain>
    </source>
</reference>
<dbReference type="KEGG" id="ccx:COCOR_00566"/>
<reference evidence="3" key="2">
    <citation type="submission" date="2012-03" db="EMBL/GenBank/DDBJ databases">
        <title>Genome sequence of the fruiting myxobacterium Corallococcus coralloides DSM 2259.</title>
        <authorList>
            <person name="Huntley S."/>
            <person name="Zhang Y."/>
            <person name="Treuner-Lange A."/>
            <person name="Sensen C.W."/>
            <person name="Sogaard-Andersen L."/>
        </authorList>
    </citation>
    <scope>NUCLEOTIDE SEQUENCE [LARGE SCALE GENOMIC DNA]</scope>
    <source>
        <strain evidence="3">ATCC 25202 / DSM 2259 / NBRC 100086 / M2</strain>
    </source>
</reference>
<dbReference type="InParanoid" id="H8MEP2"/>
<dbReference type="AlphaFoldDB" id="H8MEP2"/>
<evidence type="ECO:0000313" key="3">
    <source>
        <dbReference type="Proteomes" id="UP000007587"/>
    </source>
</evidence>
<dbReference type="RefSeq" id="WP_014393418.1">
    <property type="nucleotide sequence ID" value="NC_017030.1"/>
</dbReference>
<evidence type="ECO:0000313" key="2">
    <source>
        <dbReference type="EMBL" id="AFE03567.1"/>
    </source>
</evidence>
<feature type="domain" description="DUF5615" evidence="1">
    <location>
        <begin position="1"/>
        <end position="108"/>
    </location>
</feature>
<proteinExistence type="predicted"/>
<dbReference type="STRING" id="1144275.COCOR_00566"/>
<keyword evidence="3" id="KW-1185">Reference proteome</keyword>
<dbReference type="HOGENOM" id="CLU_2000045_0_0_7"/>
<evidence type="ECO:0000259" key="1">
    <source>
        <dbReference type="Pfam" id="PF18480"/>
    </source>
</evidence>
<protein>
    <recommendedName>
        <fullName evidence="1">DUF5615 domain-containing protein</fullName>
    </recommendedName>
</protein>
<gene>
    <name evidence="2" type="ordered locus">COCOR_00566</name>
</gene>
<dbReference type="Proteomes" id="UP000007587">
    <property type="component" value="Chromosome"/>
</dbReference>